<evidence type="ECO:0000313" key="3">
    <source>
        <dbReference type="Proteomes" id="UP000501991"/>
    </source>
</evidence>
<dbReference type="KEGG" id="azq:G3580_00995"/>
<dbReference type="Proteomes" id="UP000501991">
    <property type="component" value="Chromosome"/>
</dbReference>
<dbReference type="InterPro" id="IPR021735">
    <property type="entry name" value="DUF3306"/>
</dbReference>
<dbReference type="Pfam" id="PF11748">
    <property type="entry name" value="DUF3306"/>
    <property type="match status" value="1"/>
</dbReference>
<feature type="compositionally biased region" description="Pro residues" evidence="1">
    <location>
        <begin position="37"/>
        <end position="47"/>
    </location>
</feature>
<evidence type="ECO:0000256" key="1">
    <source>
        <dbReference type="SAM" id="MobiDB-lite"/>
    </source>
</evidence>
<feature type="region of interest" description="Disordered" evidence="1">
    <location>
        <begin position="129"/>
        <end position="187"/>
    </location>
</feature>
<gene>
    <name evidence="2" type="ORF">G3580_00995</name>
</gene>
<protein>
    <submittedName>
        <fullName evidence="2">DUF3306 domain-containing protein</fullName>
    </submittedName>
</protein>
<dbReference type="EMBL" id="CP048836">
    <property type="protein sequence ID" value="QID16325.1"/>
    <property type="molecule type" value="Genomic_DNA"/>
</dbReference>
<dbReference type="AlphaFoldDB" id="A0A6C1B099"/>
<dbReference type="RefSeq" id="WP_173763494.1">
    <property type="nucleotide sequence ID" value="NZ_CP048836.1"/>
</dbReference>
<organism evidence="2 3">
    <name type="scientific">Nitrogeniibacter mangrovi</name>
    <dbReference type="NCBI Taxonomy" id="2016596"/>
    <lineage>
        <taxon>Bacteria</taxon>
        <taxon>Pseudomonadati</taxon>
        <taxon>Pseudomonadota</taxon>
        <taxon>Betaproteobacteria</taxon>
        <taxon>Rhodocyclales</taxon>
        <taxon>Zoogloeaceae</taxon>
        <taxon>Nitrogeniibacter</taxon>
    </lineage>
</organism>
<sequence>MADPDTDATHTPAAEDAGFLRRWSQRKHAVARGEAPVEPPVTPPAAPPVQDDTPLPDPATLTLADDFSAFLGEQVSPALKRKAMQHLFSHAVFNEVDGLDVYMEDFNAVPNLDSASLALARHARAVLEPATGEENADDEASAADETPVVTDAGTEARDTTPPVSGDSEDRAAPETPAAGEDGRPESV</sequence>
<proteinExistence type="predicted"/>
<keyword evidence="3" id="KW-1185">Reference proteome</keyword>
<feature type="region of interest" description="Disordered" evidence="1">
    <location>
        <begin position="1"/>
        <end position="57"/>
    </location>
</feature>
<reference evidence="2 3" key="1">
    <citation type="submission" date="2020-02" db="EMBL/GenBank/DDBJ databases">
        <title>Nitrogenibacter mangrovi gen. nov., sp. nov. isolated from mangrove sediment, a denitrifying betaproteobacterium.</title>
        <authorList>
            <person name="Liao H."/>
            <person name="Tian Y."/>
        </authorList>
    </citation>
    <scope>NUCLEOTIDE SEQUENCE [LARGE SCALE GENOMIC DNA]</scope>
    <source>
        <strain evidence="2 3">M9-3-2</strain>
    </source>
</reference>
<evidence type="ECO:0000313" key="2">
    <source>
        <dbReference type="EMBL" id="QID16325.1"/>
    </source>
</evidence>
<name>A0A6C1B099_9RHOO</name>
<accession>A0A6C1B099</accession>